<dbReference type="Proteomes" id="UP000024332">
    <property type="component" value="Unassembled WGS sequence"/>
</dbReference>
<dbReference type="Pfam" id="PF00005">
    <property type="entry name" value="ABC_tran"/>
    <property type="match status" value="1"/>
</dbReference>
<dbReference type="PANTHER" id="PTHR43297:SF14">
    <property type="entry name" value="ATPASE AAA-TYPE CORE DOMAIN-CONTAINING PROTEIN"/>
    <property type="match status" value="1"/>
</dbReference>
<evidence type="ECO:0000256" key="3">
    <source>
        <dbReference type="ARBA" id="ARBA00022475"/>
    </source>
</evidence>
<evidence type="ECO:0000256" key="5">
    <source>
        <dbReference type="ARBA" id="ARBA00022967"/>
    </source>
</evidence>
<evidence type="ECO:0000256" key="6">
    <source>
        <dbReference type="ARBA" id="ARBA00023136"/>
    </source>
</evidence>
<dbReference type="GO" id="GO:0016887">
    <property type="term" value="F:ATP hydrolysis activity"/>
    <property type="evidence" value="ECO:0007669"/>
    <property type="project" value="InterPro"/>
</dbReference>
<dbReference type="SUPFAM" id="SSF52540">
    <property type="entry name" value="P-loop containing nucleoside triphosphate hydrolases"/>
    <property type="match status" value="1"/>
</dbReference>
<evidence type="ECO:0000313" key="9">
    <source>
        <dbReference type="Proteomes" id="UP000024332"/>
    </source>
</evidence>
<sequence length="276" mass="31362">MLEYQCSTTDKLNCFSTVVSSNLGILGQKDSGKEDIIYLALGISSLKKGKVLYDGKDIYSLKEEYLNNIRWKKISAVFYNPYNSLNPLYKVSSNFEEIAISHGLEKNASLEIAVEYLKILGEKKEILEKYPYDLSPLEAKRVSIALAMFTDPEYVMIDDIEYGLNDNGRALIVNSLIDLIESSRSKFVILDNDPSVISRLADEFIVLYMGNIVERGNDLREVYHPYTIDLIREELGINKLGIGCPYSANCRFVTPKCEKVRTTKVGNNEVKCIIYW</sequence>
<dbReference type="STRING" id="1160895.CM19_02710"/>
<evidence type="ECO:0000256" key="4">
    <source>
        <dbReference type="ARBA" id="ARBA00022519"/>
    </source>
</evidence>
<evidence type="ECO:0000313" key="8">
    <source>
        <dbReference type="EMBL" id="EZQ11127.1"/>
    </source>
</evidence>
<dbReference type="PROSITE" id="PS50893">
    <property type="entry name" value="ABC_TRANSPORTER_2"/>
    <property type="match status" value="1"/>
</dbReference>
<dbReference type="RefSeq" id="WP_048098851.1">
    <property type="nucleotide sequence ID" value="NZ_JFZT01000017.1"/>
</dbReference>
<keyword evidence="2" id="KW-0813">Transport</keyword>
<evidence type="ECO:0000256" key="1">
    <source>
        <dbReference type="ARBA" id="ARBA00004370"/>
    </source>
</evidence>
<dbReference type="AlphaFoldDB" id="A0A031LRZ1"/>
<organism evidence="8 9">
    <name type="scientific">Candidatus Acidianus copahuensis</name>
    <dbReference type="NCBI Taxonomy" id="1160895"/>
    <lineage>
        <taxon>Archaea</taxon>
        <taxon>Thermoproteota</taxon>
        <taxon>Thermoprotei</taxon>
        <taxon>Sulfolobales</taxon>
        <taxon>Sulfolobaceae</taxon>
        <taxon>Acidianus</taxon>
    </lineage>
</organism>
<dbReference type="GO" id="GO:0005524">
    <property type="term" value="F:ATP binding"/>
    <property type="evidence" value="ECO:0007669"/>
    <property type="project" value="UniProtKB-KW"/>
</dbReference>
<protein>
    <submittedName>
        <fullName evidence="8">Peptide ABC transporter ATP-binding protein</fullName>
    </submittedName>
</protein>
<dbReference type="InterPro" id="IPR050388">
    <property type="entry name" value="ABC_Ni/Peptide_Import"/>
</dbReference>
<evidence type="ECO:0000256" key="2">
    <source>
        <dbReference type="ARBA" id="ARBA00022448"/>
    </source>
</evidence>
<keyword evidence="5" id="KW-1278">Translocase</keyword>
<dbReference type="PANTHER" id="PTHR43297">
    <property type="entry name" value="OLIGOPEPTIDE TRANSPORT ATP-BINDING PROTEIN APPD"/>
    <property type="match status" value="1"/>
</dbReference>
<evidence type="ECO:0000259" key="7">
    <source>
        <dbReference type="PROSITE" id="PS50893"/>
    </source>
</evidence>
<name>A0A031LRZ1_9CREN</name>
<keyword evidence="8" id="KW-0547">Nucleotide-binding</keyword>
<dbReference type="InterPro" id="IPR003439">
    <property type="entry name" value="ABC_transporter-like_ATP-bd"/>
</dbReference>
<comment type="caution">
    <text evidence="8">The sequence shown here is derived from an EMBL/GenBank/DDBJ whole genome shotgun (WGS) entry which is preliminary data.</text>
</comment>
<dbReference type="GO" id="GO:0016020">
    <property type="term" value="C:membrane"/>
    <property type="evidence" value="ECO:0007669"/>
    <property type="project" value="UniProtKB-SubCell"/>
</dbReference>
<dbReference type="EMBL" id="JFZT01000017">
    <property type="protein sequence ID" value="EZQ11127.1"/>
    <property type="molecule type" value="Genomic_DNA"/>
</dbReference>
<proteinExistence type="predicted"/>
<reference evidence="8 9" key="1">
    <citation type="submission" date="2014-03" db="EMBL/GenBank/DDBJ databases">
        <title>Draft genome sequence of the novel thermoacidophilic archaea Acidianus copahuensis ALE1 strain, isolated from Copahue volcanic area in Neuquen Argentina.</title>
        <authorList>
            <person name="Urbieta M.S."/>
            <person name="Rascovan N."/>
            <person name="Castro C."/>
            <person name="Revale S."/>
            <person name="Giaveno M.A."/>
            <person name="Vazquez M.P."/>
            <person name="Donati E.R."/>
        </authorList>
    </citation>
    <scope>NUCLEOTIDE SEQUENCE [LARGE SCALE GENOMIC DNA]</scope>
    <source>
        <strain evidence="8 9">ALE1</strain>
    </source>
</reference>
<keyword evidence="4" id="KW-0997">Cell inner membrane</keyword>
<comment type="subcellular location">
    <subcellularLocation>
        <location evidence="1">Membrane</location>
    </subcellularLocation>
</comment>
<feature type="domain" description="ABC transporter" evidence="7">
    <location>
        <begin position="2"/>
        <end position="234"/>
    </location>
</feature>
<keyword evidence="6" id="KW-0472">Membrane</keyword>
<keyword evidence="3" id="KW-1003">Cell membrane</keyword>
<dbReference type="Gene3D" id="3.40.50.300">
    <property type="entry name" value="P-loop containing nucleotide triphosphate hydrolases"/>
    <property type="match status" value="1"/>
</dbReference>
<gene>
    <name evidence="8" type="ORF">CM19_02710</name>
</gene>
<accession>A0A031LRZ1</accession>
<keyword evidence="9" id="KW-1185">Reference proteome</keyword>
<dbReference type="OrthoDB" id="42574at2157"/>
<dbReference type="InterPro" id="IPR027417">
    <property type="entry name" value="P-loop_NTPase"/>
</dbReference>
<keyword evidence="8" id="KW-0067">ATP-binding</keyword>